<keyword evidence="3" id="KW-1185">Reference proteome</keyword>
<dbReference type="Proteomes" id="UP001600039">
    <property type="component" value="Unassembled WGS sequence"/>
</dbReference>
<evidence type="ECO:0000313" key="3">
    <source>
        <dbReference type="Proteomes" id="UP001600039"/>
    </source>
</evidence>
<organism evidence="2 3">
    <name type="scientific">Flavobacterium fructosi</name>
    <dbReference type="NCBI Taxonomy" id="3230416"/>
    <lineage>
        <taxon>Bacteria</taxon>
        <taxon>Pseudomonadati</taxon>
        <taxon>Bacteroidota</taxon>
        <taxon>Flavobacteriia</taxon>
        <taxon>Flavobacteriales</taxon>
        <taxon>Flavobacteriaceae</taxon>
        <taxon>Flavobacterium</taxon>
    </lineage>
</organism>
<keyword evidence="1" id="KW-0732">Signal</keyword>
<evidence type="ECO:0000313" key="2">
    <source>
        <dbReference type="EMBL" id="MFE3849212.1"/>
    </source>
</evidence>
<proteinExistence type="predicted"/>
<gene>
    <name evidence="2" type="ORF">ACFX5D_14680</name>
</gene>
<name>A0ABW6HQ84_9FLAO</name>
<protein>
    <submittedName>
        <fullName evidence="2">Uncharacterized protein</fullName>
    </submittedName>
</protein>
<feature type="chain" id="PRO_5045694784" evidence="1">
    <location>
        <begin position="22"/>
        <end position="167"/>
    </location>
</feature>
<dbReference type="EMBL" id="JBHZQA010000012">
    <property type="protein sequence ID" value="MFE3849212.1"/>
    <property type="molecule type" value="Genomic_DNA"/>
</dbReference>
<sequence>MKALNKILTLLILFSTMLMVAQTKISSIQAKLFYNEKNDNFENEDFSGTFSDNVIDNDGIGLNNVIIGEGFGVKGNSHQTIVIIEITSNNQITRNQIIKVTATAGTRVLLQQTQTFNFLSDDAIKKHKLLFLLSDTGCEKIYLKAEILKNNKSISTMIKTIDFECAE</sequence>
<reference evidence="2 3" key="1">
    <citation type="submission" date="2024-06" db="EMBL/GenBank/DDBJ databases">
        <title>Flavobacterium spp. isolated from glacier.</title>
        <authorList>
            <person name="Han D."/>
        </authorList>
    </citation>
    <scope>NUCLEOTIDE SEQUENCE [LARGE SCALE GENOMIC DNA]</scope>
    <source>
        <strain evidence="2 3">LB3P45</strain>
    </source>
</reference>
<feature type="signal peptide" evidence="1">
    <location>
        <begin position="1"/>
        <end position="21"/>
    </location>
</feature>
<comment type="caution">
    <text evidence="2">The sequence shown here is derived from an EMBL/GenBank/DDBJ whole genome shotgun (WGS) entry which is preliminary data.</text>
</comment>
<evidence type="ECO:0000256" key="1">
    <source>
        <dbReference type="SAM" id="SignalP"/>
    </source>
</evidence>
<dbReference type="RefSeq" id="WP_379858959.1">
    <property type="nucleotide sequence ID" value="NZ_JBHZQA010000012.1"/>
</dbReference>
<accession>A0ABW6HQ84</accession>